<comment type="subcellular location">
    <subcellularLocation>
        <location evidence="5 7">Cytoplasm</location>
    </subcellularLocation>
</comment>
<dbReference type="InterPro" id="IPR014039">
    <property type="entry name" value="Transl_elong_EFTs/EF1B_dimer"/>
</dbReference>
<comment type="caution">
    <text evidence="9">The sequence shown here is derived from an EMBL/GenBank/DDBJ whole genome shotgun (WGS) entry which is preliminary data.</text>
</comment>
<dbReference type="GO" id="GO:0003746">
    <property type="term" value="F:translation elongation factor activity"/>
    <property type="evidence" value="ECO:0007669"/>
    <property type="project" value="UniProtKB-UniRule"/>
</dbReference>
<evidence type="ECO:0000313" key="9">
    <source>
        <dbReference type="EMBL" id="HER96887.1"/>
    </source>
</evidence>
<feature type="region of interest" description="Involved in Mg(2+) ion dislocation from EF-Tu" evidence="5">
    <location>
        <begin position="81"/>
        <end position="84"/>
    </location>
</feature>
<name>A0A7V2B222_RHOMR</name>
<dbReference type="InterPro" id="IPR018101">
    <property type="entry name" value="Transl_elong_Ts_CS"/>
</dbReference>
<dbReference type="HAMAP" id="MF_00050">
    <property type="entry name" value="EF_Ts"/>
    <property type="match status" value="1"/>
</dbReference>
<dbReference type="PANTHER" id="PTHR11741:SF0">
    <property type="entry name" value="ELONGATION FACTOR TS, MITOCHONDRIAL"/>
    <property type="match status" value="1"/>
</dbReference>
<dbReference type="Pfam" id="PF00889">
    <property type="entry name" value="EF_TS"/>
    <property type="match status" value="1"/>
</dbReference>
<sequence length="276" mass="30275">MAISAQDVKRLREMTGAGMMDCKQALEEAGGDFEVAIELLRKKGQKVAAKRAEREAKEGLVVTAVAADGRAGAIVEVNCETDFVARNEEFATFARQVAELILQAQPSELTELLALRLPDGRTVETALLDLTGKIGEKIAIRRFAVLTSDQGRIISYVHPGSRLGVLVEVFGDGQLEEAGRDVAMQVAAMNPLAVRREEVPESVRAKELEIAREAARNEGKPEHILDRIAQGKLERFYKDHVLLEQAFIKDATLSVAQRLAQAGVNVRRFVRYALGD</sequence>
<dbReference type="PROSITE" id="PS01127">
    <property type="entry name" value="EF_TS_2"/>
    <property type="match status" value="1"/>
</dbReference>
<keyword evidence="3 5" id="KW-0251">Elongation factor</keyword>
<dbReference type="SUPFAM" id="SSF54713">
    <property type="entry name" value="Elongation factor Ts (EF-Ts), dimerisation domain"/>
    <property type="match status" value="2"/>
</dbReference>
<accession>A0A7V2B222</accession>
<organism evidence="9">
    <name type="scientific">Rhodothermus marinus</name>
    <name type="common">Rhodothermus obamensis</name>
    <dbReference type="NCBI Taxonomy" id="29549"/>
    <lineage>
        <taxon>Bacteria</taxon>
        <taxon>Pseudomonadati</taxon>
        <taxon>Rhodothermota</taxon>
        <taxon>Rhodothermia</taxon>
        <taxon>Rhodothermales</taxon>
        <taxon>Rhodothermaceae</taxon>
        <taxon>Rhodothermus</taxon>
    </lineage>
</organism>
<keyword evidence="5" id="KW-0963">Cytoplasm</keyword>
<comment type="function">
    <text evidence="5 6">Associates with the EF-Tu.GDP complex and induces the exchange of GDP to GTP. It remains bound to the aminoacyl-tRNA.EF-Tu.GTP complex up to the GTP hydrolysis stage on the ribosome.</text>
</comment>
<reference evidence="9" key="1">
    <citation type="journal article" date="2020" name="mSystems">
        <title>Genome- and Community-Level Interaction Insights into Carbon Utilization and Element Cycling Functions of Hydrothermarchaeota in Hydrothermal Sediment.</title>
        <authorList>
            <person name="Zhou Z."/>
            <person name="Liu Y."/>
            <person name="Xu W."/>
            <person name="Pan J."/>
            <person name="Luo Z.H."/>
            <person name="Li M."/>
        </authorList>
    </citation>
    <scope>NUCLEOTIDE SEQUENCE [LARGE SCALE GENOMIC DNA]</scope>
    <source>
        <strain evidence="9">SpSt-143</strain>
    </source>
</reference>
<dbReference type="InterPro" id="IPR036402">
    <property type="entry name" value="EF-Ts_dimer_sf"/>
</dbReference>
<dbReference type="InterPro" id="IPR009060">
    <property type="entry name" value="UBA-like_sf"/>
</dbReference>
<dbReference type="Gene3D" id="1.10.8.10">
    <property type="entry name" value="DNA helicase RuvA subunit, C-terminal domain"/>
    <property type="match status" value="1"/>
</dbReference>
<keyword evidence="4 5" id="KW-0648">Protein biosynthesis</keyword>
<evidence type="ECO:0000256" key="2">
    <source>
        <dbReference type="ARBA" id="ARBA00016956"/>
    </source>
</evidence>
<dbReference type="NCBIfam" id="TIGR00116">
    <property type="entry name" value="tsf"/>
    <property type="match status" value="1"/>
</dbReference>
<feature type="domain" description="Translation elongation factor EFTs/EF1B dimerisation" evidence="8">
    <location>
        <begin position="72"/>
        <end position="275"/>
    </location>
</feature>
<dbReference type="InterPro" id="IPR001816">
    <property type="entry name" value="Transl_elong_EFTs/EF1B"/>
</dbReference>
<evidence type="ECO:0000256" key="6">
    <source>
        <dbReference type="RuleBase" id="RU000642"/>
    </source>
</evidence>
<dbReference type="FunFam" id="1.10.8.10:FF:000001">
    <property type="entry name" value="Elongation factor Ts"/>
    <property type="match status" value="1"/>
</dbReference>
<evidence type="ECO:0000256" key="7">
    <source>
        <dbReference type="RuleBase" id="RU000643"/>
    </source>
</evidence>
<dbReference type="PROSITE" id="PS01126">
    <property type="entry name" value="EF_TS_1"/>
    <property type="match status" value="1"/>
</dbReference>
<evidence type="ECO:0000256" key="5">
    <source>
        <dbReference type="HAMAP-Rule" id="MF_00050"/>
    </source>
</evidence>
<dbReference type="AlphaFoldDB" id="A0A7V2B222"/>
<evidence type="ECO:0000256" key="1">
    <source>
        <dbReference type="ARBA" id="ARBA00005532"/>
    </source>
</evidence>
<dbReference type="SUPFAM" id="SSF46934">
    <property type="entry name" value="UBA-like"/>
    <property type="match status" value="1"/>
</dbReference>
<evidence type="ECO:0000256" key="3">
    <source>
        <dbReference type="ARBA" id="ARBA00022768"/>
    </source>
</evidence>
<evidence type="ECO:0000256" key="4">
    <source>
        <dbReference type="ARBA" id="ARBA00022917"/>
    </source>
</evidence>
<gene>
    <name evidence="5" type="primary">tsf</name>
    <name evidence="9" type="ORF">ENO59_10315</name>
</gene>
<dbReference type="EMBL" id="DSGB01000006">
    <property type="protein sequence ID" value="HER96887.1"/>
    <property type="molecule type" value="Genomic_DNA"/>
</dbReference>
<protein>
    <recommendedName>
        <fullName evidence="2 5">Elongation factor Ts</fullName>
        <shortName evidence="5">EF-Ts</shortName>
    </recommendedName>
</protein>
<evidence type="ECO:0000259" key="8">
    <source>
        <dbReference type="Pfam" id="PF00889"/>
    </source>
</evidence>
<comment type="similarity">
    <text evidence="1 5 6">Belongs to the EF-Ts family.</text>
</comment>
<proteinExistence type="inferred from homology"/>
<dbReference type="GO" id="GO:0005737">
    <property type="term" value="C:cytoplasm"/>
    <property type="evidence" value="ECO:0007669"/>
    <property type="project" value="UniProtKB-SubCell"/>
</dbReference>
<dbReference type="PANTHER" id="PTHR11741">
    <property type="entry name" value="ELONGATION FACTOR TS"/>
    <property type="match status" value="1"/>
</dbReference>
<dbReference type="CDD" id="cd14275">
    <property type="entry name" value="UBA_EF-Ts"/>
    <property type="match status" value="1"/>
</dbReference>
<dbReference type="Gene3D" id="1.10.286.20">
    <property type="match status" value="1"/>
</dbReference>
<dbReference type="Gene3D" id="3.30.479.20">
    <property type="entry name" value="Elongation factor Ts, dimerisation domain"/>
    <property type="match status" value="2"/>
</dbReference>